<feature type="compositionally biased region" description="Polar residues" evidence="1">
    <location>
        <begin position="312"/>
        <end position="330"/>
    </location>
</feature>
<accession>A0A9R1TS44</accession>
<dbReference type="GeneID" id="105263028"/>
<feature type="region of interest" description="Disordered" evidence="1">
    <location>
        <begin position="174"/>
        <end position="218"/>
    </location>
</feature>
<dbReference type="InterPro" id="IPR033207">
    <property type="entry name" value="CCP110"/>
</dbReference>
<name>A0A9R1TS44_9HYME</name>
<dbReference type="KEGG" id="fas:105263028"/>
<dbReference type="PANTHER" id="PTHR13594">
    <property type="entry name" value="CENTRIOLAR COILED-COIL PROTEIN OF 110 KDA"/>
    <property type="match status" value="1"/>
</dbReference>
<feature type="compositionally biased region" description="Polar residues" evidence="1">
    <location>
        <begin position="669"/>
        <end position="683"/>
    </location>
</feature>
<dbReference type="Proteomes" id="UP000694866">
    <property type="component" value="Unplaced"/>
</dbReference>
<dbReference type="GO" id="GO:0032053">
    <property type="term" value="P:ciliary basal body organization"/>
    <property type="evidence" value="ECO:0007669"/>
    <property type="project" value="TreeGrafter"/>
</dbReference>
<organism evidence="2 3">
    <name type="scientific">Fopius arisanus</name>
    <dbReference type="NCBI Taxonomy" id="64838"/>
    <lineage>
        <taxon>Eukaryota</taxon>
        <taxon>Metazoa</taxon>
        <taxon>Ecdysozoa</taxon>
        <taxon>Arthropoda</taxon>
        <taxon>Hexapoda</taxon>
        <taxon>Insecta</taxon>
        <taxon>Pterygota</taxon>
        <taxon>Neoptera</taxon>
        <taxon>Endopterygota</taxon>
        <taxon>Hymenoptera</taxon>
        <taxon>Apocrita</taxon>
        <taxon>Ichneumonoidea</taxon>
        <taxon>Braconidae</taxon>
        <taxon>Opiinae</taxon>
        <taxon>Fopius</taxon>
    </lineage>
</organism>
<feature type="region of interest" description="Disordered" evidence="1">
    <location>
        <begin position="238"/>
        <end position="330"/>
    </location>
</feature>
<dbReference type="OrthoDB" id="10028852at2759"/>
<feature type="compositionally biased region" description="Polar residues" evidence="1">
    <location>
        <begin position="267"/>
        <end position="296"/>
    </location>
</feature>
<evidence type="ECO:0000313" key="2">
    <source>
        <dbReference type="Proteomes" id="UP000694866"/>
    </source>
</evidence>
<feature type="region of interest" description="Disordered" evidence="1">
    <location>
        <begin position="669"/>
        <end position="711"/>
    </location>
</feature>
<proteinExistence type="predicted"/>
<dbReference type="AlphaFoldDB" id="A0A9R1TS44"/>
<feature type="compositionally biased region" description="Polar residues" evidence="1">
    <location>
        <begin position="44"/>
        <end position="62"/>
    </location>
</feature>
<feature type="region of interest" description="Disordered" evidence="1">
    <location>
        <begin position="43"/>
        <end position="84"/>
    </location>
</feature>
<protein>
    <submittedName>
        <fullName evidence="3">Uncharacterized protein</fullName>
    </submittedName>
</protein>
<feature type="compositionally biased region" description="Basic and acidic residues" evidence="1">
    <location>
        <begin position="297"/>
        <end position="311"/>
    </location>
</feature>
<dbReference type="CDD" id="cd23767">
    <property type="entry name" value="IQCD"/>
    <property type="match status" value="1"/>
</dbReference>
<dbReference type="GO" id="GO:0007099">
    <property type="term" value="P:centriole replication"/>
    <property type="evidence" value="ECO:0007669"/>
    <property type="project" value="InterPro"/>
</dbReference>
<reference evidence="3" key="1">
    <citation type="submission" date="2025-08" db="UniProtKB">
        <authorList>
            <consortium name="RefSeq"/>
        </authorList>
    </citation>
    <scope>IDENTIFICATION</scope>
    <source>
        <strain evidence="3">USDA-PBARC FA_bdor</strain>
        <tissue evidence="3">Whole organism</tissue>
    </source>
</reference>
<feature type="compositionally biased region" description="Basic and acidic residues" evidence="1">
    <location>
        <begin position="238"/>
        <end position="263"/>
    </location>
</feature>
<dbReference type="PANTHER" id="PTHR13594:SF1">
    <property type="entry name" value="CENTRIOLAR COILED-COIL PROTEIN OF 110 KDA"/>
    <property type="match status" value="1"/>
</dbReference>
<dbReference type="RefSeq" id="XP_011297281.1">
    <property type="nucleotide sequence ID" value="XM_011298979.1"/>
</dbReference>
<gene>
    <name evidence="3" type="primary">LOC105263028</name>
</gene>
<evidence type="ECO:0000256" key="1">
    <source>
        <dbReference type="SAM" id="MobiDB-lite"/>
    </source>
</evidence>
<keyword evidence="2" id="KW-1185">Reference proteome</keyword>
<evidence type="ECO:0000313" key="3">
    <source>
        <dbReference type="RefSeq" id="XP_011297281.1"/>
    </source>
</evidence>
<dbReference type="GO" id="GO:0005814">
    <property type="term" value="C:centriole"/>
    <property type="evidence" value="ECO:0007669"/>
    <property type="project" value="InterPro"/>
</dbReference>
<dbReference type="GO" id="GO:0032465">
    <property type="term" value="P:regulation of cytokinesis"/>
    <property type="evidence" value="ECO:0007669"/>
    <property type="project" value="InterPro"/>
</dbReference>
<dbReference type="Pfam" id="PF16025">
    <property type="entry name" value="CaM_bind"/>
    <property type="match status" value="1"/>
</dbReference>
<dbReference type="PROSITE" id="PS50096">
    <property type="entry name" value="IQ"/>
    <property type="match status" value="1"/>
</dbReference>
<dbReference type="GO" id="GO:1903723">
    <property type="term" value="P:negative regulation of centriole elongation"/>
    <property type="evidence" value="ECO:0007669"/>
    <property type="project" value="TreeGrafter"/>
</dbReference>
<sequence length="711" mass="81624">MEYTSCIRIRGVPILPPLMTEELRSEMTYYKQLALSLEEKLSRQRLTPENSPETLKTSSTPRISRKSSKTWSKTEETLSDDETTLTKSTDLNKYLVHHSDTSETSSEPSKPRIPTSLDIIPITLESLKKSKSSSSIQNIQEPRKLVRQGSYTLDTPSPMLLAHIELNRPPYVPTASRNLQESPKKRQWGVSAPRNEWKCQDEAENPCDTSGTPRRVNGSLESIHSQFSSTAKTFRLLERSKSSNEVKTRNFDDKNRNSNERNRSLTRRQSNPDKNFSNSSGNRNFECQNQSISSHNRNLDKENENLRKSSNSEKIQNLNHIDKNQNSGTNTSQIIEKNFEATNRNLSEQNRNFDRKNRNVESKEFCFGDKKLGGSLGDLLNGSSEMQSQEPDERMTKSLDTTDFEAGTSERLLGVFREIQRTHDRQMADLIERQQREQAFMQQAFEKQQLMLLEQIDRSFPGISIMELVKRVEGERKWRNEDFSSSFDSDGSVSINMGESGLEVSPESKIKAVSRQLFPLEAQIQRMPLINGRHYDQRHVQAATVINAYARGFLVRRMMKTEQIIALKNTYREALHCMLKLTIDAPLELPELNFHKRLQLQCDAASMNIVELFSQSSSKRMEIIGHDRQIKKARMERPSSARSSMSFATQRTLARKKLKELGIFQLPETHSTSRSRCQTWTSNNRDKKSPGIVYRGIKRSTSAGAVRKPWR</sequence>